<dbReference type="InterPro" id="IPR025748">
    <property type="entry name" value="PrcB_C_dom"/>
</dbReference>
<evidence type="ECO:0000313" key="3">
    <source>
        <dbReference type="EMBL" id="RGT89660.1"/>
    </source>
</evidence>
<keyword evidence="3" id="KW-0645">Protease</keyword>
<organism evidence="3 5">
    <name type="scientific">Coprococcus comes</name>
    <dbReference type="NCBI Taxonomy" id="410072"/>
    <lineage>
        <taxon>Bacteria</taxon>
        <taxon>Bacillati</taxon>
        <taxon>Bacillota</taxon>
        <taxon>Clostridia</taxon>
        <taxon>Lachnospirales</taxon>
        <taxon>Lachnospiraceae</taxon>
        <taxon>Coprococcus</taxon>
    </lineage>
</organism>
<name>A0A174NV78_9FIRM</name>
<protein>
    <submittedName>
        <fullName evidence="3">Protease complex subunit PrcB family protein</fullName>
    </submittedName>
</protein>
<dbReference type="AlphaFoldDB" id="A0A174NV78"/>
<dbReference type="PaxDb" id="410072-ERS852525_01968"/>
<keyword evidence="5" id="KW-1185">Reference proteome</keyword>
<evidence type="ECO:0000313" key="5">
    <source>
        <dbReference type="Proteomes" id="UP000283360"/>
    </source>
</evidence>
<dbReference type="GO" id="GO:0008233">
    <property type="term" value="F:peptidase activity"/>
    <property type="evidence" value="ECO:0007669"/>
    <property type="project" value="UniProtKB-KW"/>
</dbReference>
<dbReference type="PROSITE" id="PS51257">
    <property type="entry name" value="PROKAR_LIPOPROTEIN"/>
    <property type="match status" value="1"/>
</dbReference>
<dbReference type="OrthoDB" id="422698at2"/>
<dbReference type="Proteomes" id="UP000095362">
    <property type="component" value="Unassembled WGS sequence"/>
</dbReference>
<gene>
    <name evidence="3" type="ORF">DWX03_08510</name>
    <name evidence="2" type="ORF">ERS852481_02435</name>
</gene>
<dbReference type="STRING" id="410072.ERS852525_01968"/>
<dbReference type="EMBL" id="QRXJ01000010">
    <property type="protein sequence ID" value="RGT89660.1"/>
    <property type="molecule type" value="Genomic_DNA"/>
</dbReference>
<evidence type="ECO:0000313" key="4">
    <source>
        <dbReference type="Proteomes" id="UP000095362"/>
    </source>
</evidence>
<dbReference type="Pfam" id="PF14343">
    <property type="entry name" value="PrcB_C"/>
    <property type="match status" value="1"/>
</dbReference>
<dbReference type="Proteomes" id="UP000283360">
    <property type="component" value="Unassembled WGS sequence"/>
</dbReference>
<reference evidence="3 5" key="2">
    <citation type="submission" date="2018-08" db="EMBL/GenBank/DDBJ databases">
        <title>A genome reference for cultivated species of the human gut microbiota.</title>
        <authorList>
            <person name="Zou Y."/>
            <person name="Xue W."/>
            <person name="Luo G."/>
        </authorList>
    </citation>
    <scope>NUCLEOTIDE SEQUENCE [LARGE SCALE GENOMIC DNA]</scope>
    <source>
        <strain evidence="3 5">AF18-12LB</strain>
    </source>
</reference>
<feature type="domain" description="PrcB C-terminal" evidence="1">
    <location>
        <begin position="69"/>
        <end position="138"/>
    </location>
</feature>
<dbReference type="EMBL" id="CYZK01000018">
    <property type="protein sequence ID" value="CUO59843.1"/>
    <property type="molecule type" value="Genomic_DNA"/>
</dbReference>
<accession>A0A174NV78</accession>
<dbReference type="GO" id="GO:0006508">
    <property type="term" value="P:proteolysis"/>
    <property type="evidence" value="ECO:0007669"/>
    <property type="project" value="UniProtKB-KW"/>
</dbReference>
<dbReference type="RefSeq" id="WP_008368986.1">
    <property type="nucleotide sequence ID" value="NZ_BSCI01000001.1"/>
</dbReference>
<keyword evidence="3" id="KW-0378">Hydrolase</keyword>
<evidence type="ECO:0000259" key="1">
    <source>
        <dbReference type="Pfam" id="PF14343"/>
    </source>
</evidence>
<proteinExistence type="predicted"/>
<reference evidence="2 4" key="1">
    <citation type="submission" date="2015-09" db="EMBL/GenBank/DDBJ databases">
        <authorList>
            <consortium name="Pathogen Informatics"/>
        </authorList>
    </citation>
    <scope>NUCLEOTIDE SEQUENCE [LARGE SCALE GENOMIC DNA]</scope>
    <source>
        <strain evidence="2 4">2789STDY5834866</strain>
    </source>
</reference>
<dbReference type="GeneID" id="92826226"/>
<sequence>MRIKCRVTGVIWMLIFLGGCQVMEKEEAGGEMLEYSIVDEKKVPAEMTERIAGMEETPFQIMYVQGDRLYVGQGYGRQEMEGYAIRVDGCTEEKDVICVQTTLLGPGSDETEKDGEEMGNICMREDGFSQYPYVVLEMAKSEKPVIFE</sequence>
<evidence type="ECO:0000313" key="2">
    <source>
        <dbReference type="EMBL" id="CUO59843.1"/>
    </source>
</evidence>